<keyword evidence="1" id="KW-0812">Transmembrane</keyword>
<evidence type="ECO:0000256" key="1">
    <source>
        <dbReference type="SAM" id="Phobius"/>
    </source>
</evidence>
<proteinExistence type="predicted"/>
<feature type="transmembrane region" description="Helical" evidence="1">
    <location>
        <begin position="6"/>
        <end position="32"/>
    </location>
</feature>
<reference evidence="2 3" key="1">
    <citation type="submission" date="2019-05" db="EMBL/GenBank/DDBJ databases">
        <title>Another draft genome of Portunus trituberculatus and its Hox gene families provides insights of decapod evolution.</title>
        <authorList>
            <person name="Jeong J.-H."/>
            <person name="Song I."/>
            <person name="Kim S."/>
            <person name="Choi T."/>
            <person name="Kim D."/>
            <person name="Ryu S."/>
            <person name="Kim W."/>
        </authorList>
    </citation>
    <scope>NUCLEOTIDE SEQUENCE [LARGE SCALE GENOMIC DNA]</scope>
    <source>
        <tissue evidence="2">Muscle</tissue>
    </source>
</reference>
<organism evidence="2 3">
    <name type="scientific">Portunus trituberculatus</name>
    <name type="common">Swimming crab</name>
    <name type="synonym">Neptunus trituberculatus</name>
    <dbReference type="NCBI Taxonomy" id="210409"/>
    <lineage>
        <taxon>Eukaryota</taxon>
        <taxon>Metazoa</taxon>
        <taxon>Ecdysozoa</taxon>
        <taxon>Arthropoda</taxon>
        <taxon>Crustacea</taxon>
        <taxon>Multicrustacea</taxon>
        <taxon>Malacostraca</taxon>
        <taxon>Eumalacostraca</taxon>
        <taxon>Eucarida</taxon>
        <taxon>Decapoda</taxon>
        <taxon>Pleocyemata</taxon>
        <taxon>Brachyura</taxon>
        <taxon>Eubrachyura</taxon>
        <taxon>Portunoidea</taxon>
        <taxon>Portunidae</taxon>
        <taxon>Portuninae</taxon>
        <taxon>Portunus</taxon>
    </lineage>
</organism>
<keyword evidence="1" id="KW-0472">Membrane</keyword>
<sequence length="34" mass="3772">MRSGQAALHCMLPSILSLSYLIPLLTSIPILVRY</sequence>
<accession>A0A5B7JBK8</accession>
<comment type="caution">
    <text evidence="2">The sequence shown here is derived from an EMBL/GenBank/DDBJ whole genome shotgun (WGS) entry which is preliminary data.</text>
</comment>
<evidence type="ECO:0000313" key="3">
    <source>
        <dbReference type="Proteomes" id="UP000324222"/>
    </source>
</evidence>
<keyword evidence="3" id="KW-1185">Reference proteome</keyword>
<keyword evidence="1" id="KW-1133">Transmembrane helix</keyword>
<gene>
    <name evidence="2" type="ORF">E2C01_088746</name>
</gene>
<dbReference type="AlphaFoldDB" id="A0A5B7JBK8"/>
<dbReference type="Proteomes" id="UP000324222">
    <property type="component" value="Unassembled WGS sequence"/>
</dbReference>
<evidence type="ECO:0000313" key="2">
    <source>
        <dbReference type="EMBL" id="MPC93612.1"/>
    </source>
</evidence>
<dbReference type="EMBL" id="VSRR010095479">
    <property type="protein sequence ID" value="MPC93612.1"/>
    <property type="molecule type" value="Genomic_DNA"/>
</dbReference>
<protein>
    <submittedName>
        <fullName evidence="2">Uncharacterized protein</fullName>
    </submittedName>
</protein>
<name>A0A5B7JBK8_PORTR</name>